<feature type="domain" description="C2H2-type" evidence="3">
    <location>
        <begin position="14"/>
        <end position="43"/>
    </location>
</feature>
<keyword evidence="1" id="KW-0479">Metal-binding</keyword>
<name>A0AAW0C954_9AGAR</name>
<evidence type="ECO:0000313" key="5">
    <source>
        <dbReference type="Proteomes" id="UP001383192"/>
    </source>
</evidence>
<dbReference type="InterPro" id="IPR036236">
    <property type="entry name" value="Znf_C2H2_sf"/>
</dbReference>
<organism evidence="4 5">
    <name type="scientific">Paramarasmius palmivorus</name>
    <dbReference type="NCBI Taxonomy" id="297713"/>
    <lineage>
        <taxon>Eukaryota</taxon>
        <taxon>Fungi</taxon>
        <taxon>Dikarya</taxon>
        <taxon>Basidiomycota</taxon>
        <taxon>Agaricomycotina</taxon>
        <taxon>Agaricomycetes</taxon>
        <taxon>Agaricomycetidae</taxon>
        <taxon>Agaricales</taxon>
        <taxon>Marasmiineae</taxon>
        <taxon>Marasmiaceae</taxon>
        <taxon>Paramarasmius</taxon>
    </lineage>
</organism>
<keyword evidence="1" id="KW-0863">Zinc-finger</keyword>
<accession>A0AAW0C954</accession>
<feature type="compositionally biased region" description="Basic and acidic residues" evidence="2">
    <location>
        <begin position="48"/>
        <end position="70"/>
    </location>
</feature>
<dbReference type="SUPFAM" id="SSF57667">
    <property type="entry name" value="beta-beta-alpha zinc fingers"/>
    <property type="match status" value="1"/>
</dbReference>
<keyword evidence="1" id="KW-0862">Zinc</keyword>
<proteinExistence type="predicted"/>
<keyword evidence="5" id="KW-1185">Reference proteome</keyword>
<evidence type="ECO:0000313" key="4">
    <source>
        <dbReference type="EMBL" id="KAK7035433.1"/>
    </source>
</evidence>
<dbReference type="SMART" id="SM00355">
    <property type="entry name" value="ZnF_C2H2"/>
    <property type="match status" value="1"/>
</dbReference>
<gene>
    <name evidence="4" type="ORF">VNI00_011964</name>
</gene>
<evidence type="ECO:0000259" key="3">
    <source>
        <dbReference type="PROSITE" id="PS50157"/>
    </source>
</evidence>
<evidence type="ECO:0000256" key="2">
    <source>
        <dbReference type="SAM" id="MobiDB-lite"/>
    </source>
</evidence>
<evidence type="ECO:0000256" key="1">
    <source>
        <dbReference type="PROSITE-ProRule" id="PRU00042"/>
    </source>
</evidence>
<sequence>MPHSRQRTTQPRTLRCPVQGCKKLFCNPAGVSNHMRIHGYNNDLCSSSDKEQEQAHSDAERADVPSDRESQATLFGDLSLNDTLTPPIAEQVQNTHSCPEGSKASVNRKFHEELNGICPHFFGFVQIG</sequence>
<dbReference type="Proteomes" id="UP001383192">
    <property type="component" value="Unassembled WGS sequence"/>
</dbReference>
<feature type="region of interest" description="Disordered" evidence="2">
    <location>
        <begin position="41"/>
        <end position="74"/>
    </location>
</feature>
<protein>
    <recommendedName>
        <fullName evidence="3">C2H2-type domain-containing protein</fullName>
    </recommendedName>
</protein>
<dbReference type="PROSITE" id="PS00028">
    <property type="entry name" value="ZINC_FINGER_C2H2_1"/>
    <property type="match status" value="1"/>
</dbReference>
<dbReference type="AlphaFoldDB" id="A0AAW0C954"/>
<dbReference type="Gene3D" id="3.30.160.60">
    <property type="entry name" value="Classic Zinc Finger"/>
    <property type="match status" value="1"/>
</dbReference>
<comment type="caution">
    <text evidence="4">The sequence shown here is derived from an EMBL/GenBank/DDBJ whole genome shotgun (WGS) entry which is preliminary data.</text>
</comment>
<dbReference type="GO" id="GO:0008270">
    <property type="term" value="F:zinc ion binding"/>
    <property type="evidence" value="ECO:0007669"/>
    <property type="project" value="UniProtKB-KW"/>
</dbReference>
<dbReference type="InterPro" id="IPR013087">
    <property type="entry name" value="Znf_C2H2_type"/>
</dbReference>
<reference evidence="4 5" key="1">
    <citation type="submission" date="2024-01" db="EMBL/GenBank/DDBJ databases">
        <title>A draft genome for a cacao thread blight-causing isolate of Paramarasmius palmivorus.</title>
        <authorList>
            <person name="Baruah I.K."/>
            <person name="Bukari Y."/>
            <person name="Amoako-Attah I."/>
            <person name="Meinhardt L.W."/>
            <person name="Bailey B.A."/>
            <person name="Cohen S.P."/>
        </authorList>
    </citation>
    <scope>NUCLEOTIDE SEQUENCE [LARGE SCALE GENOMIC DNA]</scope>
    <source>
        <strain evidence="4 5">GH-12</strain>
    </source>
</reference>
<dbReference type="EMBL" id="JAYKXP010000053">
    <property type="protein sequence ID" value="KAK7035433.1"/>
    <property type="molecule type" value="Genomic_DNA"/>
</dbReference>
<dbReference type="PROSITE" id="PS50157">
    <property type="entry name" value="ZINC_FINGER_C2H2_2"/>
    <property type="match status" value="1"/>
</dbReference>